<dbReference type="Pfam" id="PF08002">
    <property type="entry name" value="DUF1697"/>
    <property type="match status" value="1"/>
</dbReference>
<keyword evidence="2" id="KW-1185">Reference proteome</keyword>
<organism evidence="1 2">
    <name type="scientific">Flagellimonas olearia</name>
    <dbReference type="NCBI Taxonomy" id="552546"/>
    <lineage>
        <taxon>Bacteria</taxon>
        <taxon>Pseudomonadati</taxon>
        <taxon>Bacteroidota</taxon>
        <taxon>Flavobacteriia</taxon>
        <taxon>Flavobacteriales</taxon>
        <taxon>Flavobacteriaceae</taxon>
        <taxon>Flagellimonas</taxon>
    </lineage>
</organism>
<sequence>MYNYIALLRGINVGGQKKIKMADLRETLIKTGLNHVETYIQSGNVVFGSEELNKGVLEDQIQKAILVDFGFEVPILIVLEEEIKKILENNPFAQEAEENKLYFVLLKDPPKKEPVREFNELHFDHEDFHITDTCVYLLCKNGYGNAKLNNNLLERKLKVEATTRNLKTMQKLLDMVQKSR</sequence>
<dbReference type="InterPro" id="IPR012545">
    <property type="entry name" value="DUF1697"/>
</dbReference>
<dbReference type="SUPFAM" id="SSF160379">
    <property type="entry name" value="SP0830-like"/>
    <property type="match status" value="1"/>
</dbReference>
<proteinExistence type="predicted"/>
<dbReference type="AlphaFoldDB" id="A0A444VMI4"/>
<dbReference type="Gene3D" id="3.30.70.1260">
    <property type="entry name" value="bacterial protein sp0830 like"/>
    <property type="match status" value="1"/>
</dbReference>
<evidence type="ECO:0000313" key="1">
    <source>
        <dbReference type="EMBL" id="RYC51997.1"/>
    </source>
</evidence>
<dbReference type="PANTHER" id="PTHR36439">
    <property type="entry name" value="BLL4334 PROTEIN"/>
    <property type="match status" value="1"/>
</dbReference>
<reference evidence="1 2" key="1">
    <citation type="submission" date="2014-04" db="EMBL/GenBank/DDBJ databases">
        <title>Whole genome of Muricauda olearia.</title>
        <authorList>
            <person name="Zhang X.-H."/>
            <person name="Tang K."/>
        </authorList>
    </citation>
    <scope>NUCLEOTIDE SEQUENCE [LARGE SCALE GENOMIC DNA]</scope>
    <source>
        <strain evidence="1 2">Th120</strain>
    </source>
</reference>
<dbReference type="Proteomes" id="UP000290261">
    <property type="component" value="Unassembled WGS sequence"/>
</dbReference>
<evidence type="ECO:0008006" key="3">
    <source>
        <dbReference type="Google" id="ProtNLM"/>
    </source>
</evidence>
<dbReference type="PANTHER" id="PTHR36439:SF1">
    <property type="entry name" value="DUF1697 DOMAIN-CONTAINING PROTEIN"/>
    <property type="match status" value="1"/>
</dbReference>
<evidence type="ECO:0000313" key="2">
    <source>
        <dbReference type="Proteomes" id="UP000290261"/>
    </source>
</evidence>
<gene>
    <name evidence="1" type="ORF">DN53_08930</name>
</gene>
<dbReference type="PIRSF" id="PIRSF008502">
    <property type="entry name" value="UCP008502"/>
    <property type="match status" value="1"/>
</dbReference>
<protein>
    <recommendedName>
        <fullName evidence="3">DUF1697 domain-containing protein</fullName>
    </recommendedName>
</protein>
<comment type="caution">
    <text evidence="1">The sequence shown here is derived from an EMBL/GenBank/DDBJ whole genome shotgun (WGS) entry which is preliminary data.</text>
</comment>
<dbReference type="EMBL" id="JJMP01000003">
    <property type="protein sequence ID" value="RYC51997.1"/>
    <property type="molecule type" value="Genomic_DNA"/>
</dbReference>
<dbReference type="Gene3D" id="3.30.70.1280">
    <property type="entry name" value="SP0830-like domains"/>
    <property type="match status" value="1"/>
</dbReference>
<name>A0A444VMI4_9FLAO</name>
<accession>A0A444VMI4</accession>